<dbReference type="SUPFAM" id="SSF56281">
    <property type="entry name" value="Metallo-hydrolase/oxidoreductase"/>
    <property type="match status" value="1"/>
</dbReference>
<evidence type="ECO:0000259" key="5">
    <source>
        <dbReference type="SMART" id="SM00849"/>
    </source>
</evidence>
<sequence>MTDRASISERLGRPGQLRSLHLGETTVTYVPDGAARLSPRGWLPVTTDDDWAEHSRFLDESGQLVDSIGGLLVERGGRALLIDAGLGQASSPAWGGPIGAVDSGGLLDRLADVGRDPGTVETVAFTHLHPDHVGWAWRAAPDRDDAAFTTAEYRISAAEWEHRELMTGHGTPKDVLEKLEPRLRTLADGEEIFPGVVARVIGGHTAGHTAYVISDGGRRIIAFGDAFHTPAQISKPHWCAANDHDPEAGAQERRRLIQELTQPDTVGFGGHFADVVFGRVEMRGGEPVWQPVENVDRL</sequence>
<evidence type="ECO:0000313" key="7">
    <source>
        <dbReference type="Proteomes" id="UP000682308"/>
    </source>
</evidence>
<evidence type="ECO:0000256" key="2">
    <source>
        <dbReference type="ARBA" id="ARBA00022723"/>
    </source>
</evidence>
<reference evidence="6 7" key="1">
    <citation type="submission" date="2021-04" db="EMBL/GenBank/DDBJ databases">
        <title>Characterization of the biosynthetic gene cluster of new lipopeptides with antitumor activity in the genome of the marine Streptomyces PHM034.</title>
        <authorList>
            <person name="Ceniceros A."/>
            <person name="Canedo L."/>
            <person name="Mendez C."/>
            <person name="Olano C."/>
            <person name="Schleissner C."/>
            <person name="Cuevas C."/>
            <person name="De La Calle F."/>
            <person name="Salas J.A."/>
        </authorList>
    </citation>
    <scope>NUCLEOTIDE SEQUENCE [LARGE SCALE GENOMIC DNA]</scope>
    <source>
        <strain evidence="6 7">PHM034</strain>
    </source>
</reference>
<comment type="similarity">
    <text evidence="1">Belongs to the metallo-beta-lactamase superfamily.</text>
</comment>
<keyword evidence="2" id="KW-0479">Metal-binding</keyword>
<protein>
    <submittedName>
        <fullName evidence="6">MBL fold metallo-hydrolase</fullName>
    </submittedName>
</protein>
<dbReference type="InterPro" id="IPR036866">
    <property type="entry name" value="RibonucZ/Hydroxyglut_hydro"/>
</dbReference>
<evidence type="ECO:0000256" key="3">
    <source>
        <dbReference type="ARBA" id="ARBA00022801"/>
    </source>
</evidence>
<dbReference type="SMART" id="SM00849">
    <property type="entry name" value="Lactamase_B"/>
    <property type="match status" value="1"/>
</dbReference>
<dbReference type="PANTHER" id="PTHR42978:SF6">
    <property type="entry name" value="QUORUM-QUENCHING LACTONASE YTNP-RELATED"/>
    <property type="match status" value="1"/>
</dbReference>
<keyword evidence="3" id="KW-0378">Hydrolase</keyword>
<accession>A0A941J1P8</accession>
<evidence type="ECO:0000256" key="1">
    <source>
        <dbReference type="ARBA" id="ARBA00007749"/>
    </source>
</evidence>
<gene>
    <name evidence="6" type="ORF">KEF29_17360</name>
</gene>
<feature type="domain" description="Metallo-beta-lactamase" evidence="5">
    <location>
        <begin position="67"/>
        <end position="271"/>
    </location>
</feature>
<evidence type="ECO:0000256" key="4">
    <source>
        <dbReference type="ARBA" id="ARBA00022833"/>
    </source>
</evidence>
<dbReference type="InterPro" id="IPR001279">
    <property type="entry name" value="Metallo-B-lactamas"/>
</dbReference>
<dbReference type="EMBL" id="JAGTPG010000002">
    <property type="protein sequence ID" value="MBR8640517.1"/>
    <property type="molecule type" value="Genomic_DNA"/>
</dbReference>
<dbReference type="Pfam" id="PF00753">
    <property type="entry name" value="Lactamase_B"/>
    <property type="match status" value="1"/>
</dbReference>
<dbReference type="Gene3D" id="3.60.15.10">
    <property type="entry name" value="Ribonuclease Z/Hydroxyacylglutathione hydrolase-like"/>
    <property type="match status" value="1"/>
</dbReference>
<comment type="caution">
    <text evidence="6">The sequence shown here is derived from an EMBL/GenBank/DDBJ whole genome shotgun (WGS) entry which is preliminary data.</text>
</comment>
<dbReference type="GO" id="GO:0016787">
    <property type="term" value="F:hydrolase activity"/>
    <property type="evidence" value="ECO:0007669"/>
    <property type="project" value="UniProtKB-KW"/>
</dbReference>
<dbReference type="InterPro" id="IPR051013">
    <property type="entry name" value="MBL_superfamily_lactonases"/>
</dbReference>
<keyword evidence="7" id="KW-1185">Reference proteome</keyword>
<dbReference type="PANTHER" id="PTHR42978">
    <property type="entry name" value="QUORUM-QUENCHING LACTONASE YTNP-RELATED-RELATED"/>
    <property type="match status" value="1"/>
</dbReference>
<name>A0A941J1P8_9ACTN</name>
<keyword evidence="4" id="KW-0862">Zinc</keyword>
<organism evidence="6 7">
    <name type="scientific">Streptomyces tuirus</name>
    <dbReference type="NCBI Taxonomy" id="68278"/>
    <lineage>
        <taxon>Bacteria</taxon>
        <taxon>Bacillati</taxon>
        <taxon>Actinomycetota</taxon>
        <taxon>Actinomycetes</taxon>
        <taxon>Kitasatosporales</taxon>
        <taxon>Streptomycetaceae</taxon>
        <taxon>Streptomyces</taxon>
    </lineage>
</organism>
<dbReference type="Proteomes" id="UP000682308">
    <property type="component" value="Unassembled WGS sequence"/>
</dbReference>
<dbReference type="AlphaFoldDB" id="A0A941J1P8"/>
<dbReference type="GO" id="GO:0046872">
    <property type="term" value="F:metal ion binding"/>
    <property type="evidence" value="ECO:0007669"/>
    <property type="project" value="UniProtKB-KW"/>
</dbReference>
<evidence type="ECO:0000313" key="6">
    <source>
        <dbReference type="EMBL" id="MBR8640517.1"/>
    </source>
</evidence>
<proteinExistence type="inferred from homology"/>